<sequence length="237" mass="23867">MSQEQYRPSRGDSDRQFSGGRSSGSRSSGGRSSGGGSNVNSTLSIIIAVLALLLGFFILRDIRGDNTTQTIATPTQDNVAPTGAETGAETATTVLEIPVQTTIVLTAFKIQIANASGIAGSAGQLTTELQGRGFIVQPALNKSEITPKQTVTVVYYLLGSEAVAASVAKELGGVAVAAMPEPIPTETGKLGEASVLILLGTDIAGIPLPPSASAVAPVAPVVTIAPVTPVAPATTTG</sequence>
<accession>A0A6J6B474</accession>
<organism evidence="4">
    <name type="scientific">freshwater metagenome</name>
    <dbReference type="NCBI Taxonomy" id="449393"/>
    <lineage>
        <taxon>unclassified sequences</taxon>
        <taxon>metagenomes</taxon>
        <taxon>ecological metagenomes</taxon>
    </lineage>
</organism>
<dbReference type="Pfam" id="PF13399">
    <property type="entry name" value="LytR_C"/>
    <property type="match status" value="1"/>
</dbReference>
<evidence type="ECO:0000313" key="5">
    <source>
        <dbReference type="EMBL" id="CAB4676613.1"/>
    </source>
</evidence>
<evidence type="ECO:0000313" key="6">
    <source>
        <dbReference type="EMBL" id="CAB4803032.1"/>
    </source>
</evidence>
<dbReference type="InterPro" id="IPR027381">
    <property type="entry name" value="LytR/CpsA/Psr_C"/>
</dbReference>
<reference evidence="4" key="1">
    <citation type="submission" date="2020-05" db="EMBL/GenBank/DDBJ databases">
        <authorList>
            <person name="Chiriac C."/>
            <person name="Salcher M."/>
            <person name="Ghai R."/>
            <person name="Kavagutti S V."/>
        </authorList>
    </citation>
    <scope>NUCLEOTIDE SEQUENCE</scope>
</reference>
<name>A0A6J6B474_9ZZZZ</name>
<feature type="domain" description="LytR/CpsA/Psr regulator C-terminal" evidence="3">
    <location>
        <begin position="109"/>
        <end position="202"/>
    </location>
</feature>
<dbReference type="Gene3D" id="3.30.70.2390">
    <property type="match status" value="1"/>
</dbReference>
<dbReference type="EMBL" id="CAEZWU010000185">
    <property type="protein sequence ID" value="CAB4676613.1"/>
    <property type="molecule type" value="Genomic_DNA"/>
</dbReference>
<evidence type="ECO:0000313" key="7">
    <source>
        <dbReference type="EMBL" id="CAB5067078.1"/>
    </source>
</evidence>
<evidence type="ECO:0000256" key="2">
    <source>
        <dbReference type="SAM" id="Phobius"/>
    </source>
</evidence>
<keyword evidence="2" id="KW-0812">Transmembrane</keyword>
<keyword evidence="2" id="KW-0472">Membrane</keyword>
<evidence type="ECO:0000256" key="1">
    <source>
        <dbReference type="SAM" id="MobiDB-lite"/>
    </source>
</evidence>
<dbReference type="EMBL" id="CAFBQV010000202">
    <property type="protein sequence ID" value="CAB5067078.1"/>
    <property type="molecule type" value="Genomic_DNA"/>
</dbReference>
<gene>
    <name evidence="4" type="ORF">UFOPK1353_00515</name>
    <name evidence="5" type="ORF">UFOPK2292_01126</name>
    <name evidence="6" type="ORF">UFOPK3026_00658</name>
    <name evidence="7" type="ORF">UFOPK4345_01139</name>
</gene>
<evidence type="ECO:0000259" key="3">
    <source>
        <dbReference type="Pfam" id="PF13399"/>
    </source>
</evidence>
<proteinExistence type="predicted"/>
<feature type="compositionally biased region" description="Low complexity" evidence="1">
    <location>
        <begin position="16"/>
        <end position="30"/>
    </location>
</feature>
<dbReference type="AlphaFoldDB" id="A0A6J6B474"/>
<dbReference type="EMBL" id="CAFAAP010000083">
    <property type="protein sequence ID" value="CAB4803032.1"/>
    <property type="molecule type" value="Genomic_DNA"/>
</dbReference>
<evidence type="ECO:0000313" key="4">
    <source>
        <dbReference type="EMBL" id="CAB4533751.1"/>
    </source>
</evidence>
<keyword evidence="2" id="KW-1133">Transmembrane helix</keyword>
<protein>
    <submittedName>
        <fullName evidence="4">Unannotated protein</fullName>
    </submittedName>
</protein>
<dbReference type="EMBL" id="CAEZSE010000063">
    <property type="protein sequence ID" value="CAB4533751.1"/>
    <property type="molecule type" value="Genomic_DNA"/>
</dbReference>
<feature type="transmembrane region" description="Helical" evidence="2">
    <location>
        <begin position="41"/>
        <end position="59"/>
    </location>
</feature>
<feature type="region of interest" description="Disordered" evidence="1">
    <location>
        <begin position="1"/>
        <end position="37"/>
    </location>
</feature>